<comment type="caution">
    <text evidence="3">The sequence shown here is derived from an EMBL/GenBank/DDBJ whole genome shotgun (WGS) entry which is preliminary data.</text>
</comment>
<dbReference type="SUPFAM" id="SSF57850">
    <property type="entry name" value="RING/U-box"/>
    <property type="match status" value="1"/>
</dbReference>
<dbReference type="EMBL" id="CAJVPL010004140">
    <property type="protein sequence ID" value="CAG8643545.1"/>
    <property type="molecule type" value="Genomic_DNA"/>
</dbReference>
<dbReference type="InterPro" id="IPR013083">
    <property type="entry name" value="Znf_RING/FYVE/PHD"/>
</dbReference>
<accession>A0A9N9DJT9</accession>
<dbReference type="GO" id="GO:0008270">
    <property type="term" value="F:zinc ion binding"/>
    <property type="evidence" value="ECO:0007669"/>
    <property type="project" value="UniProtKB-KW"/>
</dbReference>
<keyword evidence="1" id="KW-0862">Zinc</keyword>
<evidence type="ECO:0000256" key="1">
    <source>
        <dbReference type="PROSITE-ProRule" id="PRU00175"/>
    </source>
</evidence>
<gene>
    <name evidence="3" type="ORF">AGERDE_LOCUS11089</name>
</gene>
<keyword evidence="4" id="KW-1185">Reference proteome</keyword>
<dbReference type="InterPro" id="IPR001841">
    <property type="entry name" value="Znf_RING"/>
</dbReference>
<evidence type="ECO:0000259" key="2">
    <source>
        <dbReference type="PROSITE" id="PS50089"/>
    </source>
</evidence>
<keyword evidence="1" id="KW-0479">Metal-binding</keyword>
<dbReference type="PROSITE" id="PS50089">
    <property type="entry name" value="ZF_RING_2"/>
    <property type="match status" value="1"/>
</dbReference>
<feature type="domain" description="RING-type" evidence="2">
    <location>
        <begin position="36"/>
        <end position="76"/>
    </location>
</feature>
<dbReference type="AlphaFoldDB" id="A0A9N9DJT9"/>
<proteinExistence type="predicted"/>
<name>A0A9N9DJT9_9GLOM</name>
<evidence type="ECO:0000313" key="4">
    <source>
        <dbReference type="Proteomes" id="UP000789831"/>
    </source>
</evidence>
<protein>
    <submittedName>
        <fullName evidence="3">5321_t:CDS:1</fullName>
    </submittedName>
</protein>
<reference evidence="3" key="1">
    <citation type="submission" date="2021-06" db="EMBL/GenBank/DDBJ databases">
        <authorList>
            <person name="Kallberg Y."/>
            <person name="Tangrot J."/>
            <person name="Rosling A."/>
        </authorList>
    </citation>
    <scope>NUCLEOTIDE SEQUENCE</scope>
    <source>
        <strain evidence="3">MT106</strain>
    </source>
</reference>
<dbReference type="Proteomes" id="UP000789831">
    <property type="component" value="Unassembled WGS sequence"/>
</dbReference>
<keyword evidence="1" id="KW-0863">Zinc-finger</keyword>
<dbReference type="Gene3D" id="3.30.40.10">
    <property type="entry name" value="Zinc/RING finger domain, C3HC4 (zinc finger)"/>
    <property type="match status" value="1"/>
</dbReference>
<sequence>MFVNILSLKILALNILKNSFSKKIAEDVNVPELDPCSSCNQELFLYEIKNLITILICEHIYHHNCIEKFIKKCSICPRSDCKKEIESTVDATSESQNTNDLIDISLTLYTDLHFPSLSQYKYSSLPEKRISEFTNKSFSKKVKKQISKEDSPILKKLIEKLTSMIPENSGKAIEVNKDTNNFLYHYSKITQTESKSKIANRKVIESYFNFGEAMKRYFDHYKNLKHGD</sequence>
<dbReference type="OrthoDB" id="8062037at2759"/>
<evidence type="ECO:0000313" key="3">
    <source>
        <dbReference type="EMBL" id="CAG8643545.1"/>
    </source>
</evidence>
<organism evidence="3 4">
    <name type="scientific">Ambispora gerdemannii</name>
    <dbReference type="NCBI Taxonomy" id="144530"/>
    <lineage>
        <taxon>Eukaryota</taxon>
        <taxon>Fungi</taxon>
        <taxon>Fungi incertae sedis</taxon>
        <taxon>Mucoromycota</taxon>
        <taxon>Glomeromycotina</taxon>
        <taxon>Glomeromycetes</taxon>
        <taxon>Archaeosporales</taxon>
        <taxon>Ambisporaceae</taxon>
        <taxon>Ambispora</taxon>
    </lineage>
</organism>